<dbReference type="GO" id="GO:0008320">
    <property type="term" value="F:protein transmembrane transporter activity"/>
    <property type="evidence" value="ECO:0007669"/>
    <property type="project" value="UniProtKB-UniRule"/>
</dbReference>
<dbReference type="GO" id="GO:0042721">
    <property type="term" value="C:TIM22 mitochondrial import inner membrane insertion complex"/>
    <property type="evidence" value="ECO:0007669"/>
    <property type="project" value="UniProtKB-UniRule"/>
</dbReference>
<accession>U6GAF2</accession>
<comment type="similarity">
    <text evidence="2 8">Belongs to the Tim17/Tim22/Tim23 family.</text>
</comment>
<comment type="subcellular location">
    <subcellularLocation>
        <location evidence="1 8">Mitochondrion inner membrane</location>
        <topology evidence="1 8">Multi-pass membrane protein</topology>
    </subcellularLocation>
</comment>
<feature type="transmembrane region" description="Helical" evidence="8">
    <location>
        <begin position="85"/>
        <end position="108"/>
    </location>
</feature>
<evidence type="ECO:0000256" key="3">
    <source>
        <dbReference type="ARBA" id="ARBA00022692"/>
    </source>
</evidence>
<evidence type="ECO:0000256" key="4">
    <source>
        <dbReference type="ARBA" id="ARBA00022792"/>
    </source>
</evidence>
<dbReference type="GO" id="GO:0030943">
    <property type="term" value="F:mitochondrion targeting sequence binding"/>
    <property type="evidence" value="ECO:0007669"/>
    <property type="project" value="TreeGrafter"/>
</dbReference>
<keyword evidence="4 8" id="KW-0999">Mitochondrion inner membrane</keyword>
<dbReference type="VEuPathDB" id="ToxoDB:EPH_0022690"/>
<evidence type="ECO:0000313" key="10">
    <source>
        <dbReference type="Proteomes" id="UP000018201"/>
    </source>
</evidence>
<dbReference type="OrthoDB" id="75343at2759"/>
<proteinExistence type="inferred from homology"/>
<keyword evidence="8" id="KW-0811">Translocation</keyword>
<dbReference type="PANTHER" id="PTHR14110">
    <property type="entry name" value="MITOCHONDRIAL IMPORT INNER MEMBRANE TRANSLOCASE SUBUNIT TIM22"/>
    <property type="match status" value="1"/>
</dbReference>
<name>U6GAF2_9EIME</name>
<sequence>MPETSGGALHVQGTTRNAHFQDVGGYEQLVPPAVHCHPMSVFLAPQYRNLSLFEVKGEEDAQRQAEALQQLRAQRAVERFLNDGCLLRAAATSVGGGLLGIVLGAFFFTMKPVDVDNSLGLRAQLRQQYKSFIPEVTATAKNFAKIGGLYSLAECIVDKARATHDLRGAIYGGCLTGAALAVRGGPRAMAIGSLGFGAFAAAMEMLQPLIGFDV</sequence>
<organism evidence="9 10">
    <name type="scientific">Eimeria praecox</name>
    <dbReference type="NCBI Taxonomy" id="51316"/>
    <lineage>
        <taxon>Eukaryota</taxon>
        <taxon>Sar</taxon>
        <taxon>Alveolata</taxon>
        <taxon>Apicomplexa</taxon>
        <taxon>Conoidasida</taxon>
        <taxon>Coccidia</taxon>
        <taxon>Eucoccidiorida</taxon>
        <taxon>Eimeriorina</taxon>
        <taxon>Eimeriidae</taxon>
        <taxon>Eimeria</taxon>
    </lineage>
</organism>
<keyword evidence="8" id="KW-0653">Protein transport</keyword>
<evidence type="ECO:0000256" key="8">
    <source>
        <dbReference type="RuleBase" id="RU367038"/>
    </source>
</evidence>
<keyword evidence="3 8" id="KW-0812">Transmembrane</keyword>
<keyword evidence="10" id="KW-1185">Reference proteome</keyword>
<dbReference type="PANTHER" id="PTHR14110:SF0">
    <property type="entry name" value="MITOCHONDRIAL IMPORT INNER MEMBRANE TRANSLOCASE SUBUNIT TIM22"/>
    <property type="match status" value="1"/>
</dbReference>
<reference evidence="9" key="1">
    <citation type="submission" date="2013-10" db="EMBL/GenBank/DDBJ databases">
        <title>Genomic analysis of the causative agents of coccidiosis in chickens.</title>
        <authorList>
            <person name="Reid A.J."/>
            <person name="Blake D."/>
            <person name="Billington K."/>
            <person name="Browne H."/>
            <person name="Dunn M."/>
            <person name="Hung S."/>
            <person name="Kawahara F."/>
            <person name="Miranda-Saavedra D."/>
            <person name="Mourier T."/>
            <person name="Nagra H."/>
            <person name="Otto T.D."/>
            <person name="Rawlings N."/>
            <person name="Sanchez A."/>
            <person name="Sanders M."/>
            <person name="Subramaniam C."/>
            <person name="Tay Y."/>
            <person name="Dear P."/>
            <person name="Doerig C."/>
            <person name="Gruber A."/>
            <person name="Parkinson J."/>
            <person name="Shirley M."/>
            <person name="Wan K.L."/>
            <person name="Berriman M."/>
            <person name="Tomley F."/>
            <person name="Pain A."/>
        </authorList>
    </citation>
    <scope>NUCLEOTIDE SEQUENCE [LARGE SCALE GENOMIC DNA]</scope>
    <source>
        <strain evidence="9">Houghton</strain>
    </source>
</reference>
<dbReference type="Pfam" id="PF02466">
    <property type="entry name" value="Tim17"/>
    <property type="match status" value="1"/>
</dbReference>
<dbReference type="GO" id="GO:0045039">
    <property type="term" value="P:protein insertion into mitochondrial inner membrane"/>
    <property type="evidence" value="ECO:0007669"/>
    <property type="project" value="UniProtKB-UniRule"/>
</dbReference>
<evidence type="ECO:0000256" key="6">
    <source>
        <dbReference type="ARBA" id="ARBA00023128"/>
    </source>
</evidence>
<protein>
    <recommendedName>
        <fullName evidence="8">Mitochondrial import inner membrane translocase subunit TIM22</fullName>
    </recommendedName>
</protein>
<evidence type="ECO:0000256" key="2">
    <source>
        <dbReference type="ARBA" id="ARBA00008444"/>
    </source>
</evidence>
<reference evidence="9" key="2">
    <citation type="submission" date="2013-10" db="EMBL/GenBank/DDBJ databases">
        <authorList>
            <person name="Aslett M."/>
        </authorList>
    </citation>
    <scope>NUCLEOTIDE SEQUENCE [LARGE SCALE GENOMIC DNA]</scope>
    <source>
        <strain evidence="9">Houghton</strain>
    </source>
</reference>
<evidence type="ECO:0000313" key="9">
    <source>
        <dbReference type="EMBL" id="CDI75559.1"/>
    </source>
</evidence>
<keyword evidence="7 8" id="KW-0472">Membrane</keyword>
<comment type="function">
    <text evidence="8">Essential core component of the TIM22 complex, a complex that mediates the import and insertion of multi-pass transmembrane proteins into the mitochondrial inner membrane. In the TIM22 complex, it constitutes the voltage-activated and signal-gated channel. Forms a twin-pore translocase that uses the membrane potential as external driving force in 2 voltage-dependent steps.</text>
</comment>
<evidence type="ECO:0000256" key="1">
    <source>
        <dbReference type="ARBA" id="ARBA00004448"/>
    </source>
</evidence>
<comment type="subunit">
    <text evidence="8">Component of the TIM22 complex.</text>
</comment>
<keyword evidence="5 8" id="KW-1133">Transmembrane helix</keyword>
<dbReference type="EMBL" id="HG690990">
    <property type="protein sequence ID" value="CDI75559.1"/>
    <property type="molecule type" value="Genomic_DNA"/>
</dbReference>
<keyword evidence="8" id="KW-0813">Transport</keyword>
<dbReference type="Proteomes" id="UP000018201">
    <property type="component" value="Unassembled WGS sequence"/>
</dbReference>
<gene>
    <name evidence="9" type="ORF">EPH_0022690</name>
</gene>
<keyword evidence="6 8" id="KW-0496">Mitochondrion</keyword>
<comment type="caution">
    <text evidence="8">Lacks conserved residue(s) required for the propagation of feature annotation.</text>
</comment>
<evidence type="ECO:0000256" key="7">
    <source>
        <dbReference type="ARBA" id="ARBA00023136"/>
    </source>
</evidence>
<dbReference type="AlphaFoldDB" id="U6GAF2"/>
<dbReference type="InterPro" id="IPR039175">
    <property type="entry name" value="TIM22"/>
</dbReference>
<evidence type="ECO:0000256" key="5">
    <source>
        <dbReference type="ARBA" id="ARBA00022989"/>
    </source>
</evidence>